<reference evidence="1 2" key="1">
    <citation type="journal article" date="2023" name="J. Hered.">
        <title>Chromosome-level genome of the wood stork (Mycteria americana) provides insight into avian chromosome evolution.</title>
        <authorList>
            <person name="Flamio R. Jr."/>
            <person name="Ramstad K.M."/>
        </authorList>
    </citation>
    <scope>NUCLEOTIDE SEQUENCE [LARGE SCALE GENOMIC DNA]</scope>
    <source>
        <strain evidence="1">JAX WOST 10</strain>
    </source>
</reference>
<name>A0AAN7N1D6_MYCAM</name>
<proteinExistence type="predicted"/>
<organism evidence="1 2">
    <name type="scientific">Mycteria americana</name>
    <name type="common">Wood stork</name>
    <dbReference type="NCBI Taxonomy" id="33587"/>
    <lineage>
        <taxon>Eukaryota</taxon>
        <taxon>Metazoa</taxon>
        <taxon>Chordata</taxon>
        <taxon>Craniata</taxon>
        <taxon>Vertebrata</taxon>
        <taxon>Euteleostomi</taxon>
        <taxon>Archelosauria</taxon>
        <taxon>Archosauria</taxon>
        <taxon>Dinosauria</taxon>
        <taxon>Saurischia</taxon>
        <taxon>Theropoda</taxon>
        <taxon>Coelurosauria</taxon>
        <taxon>Aves</taxon>
        <taxon>Neognathae</taxon>
        <taxon>Neoaves</taxon>
        <taxon>Aequornithes</taxon>
        <taxon>Ciconiiformes</taxon>
        <taxon>Ciconiidae</taxon>
        <taxon>Mycteria</taxon>
    </lineage>
</organism>
<evidence type="ECO:0000313" key="1">
    <source>
        <dbReference type="EMBL" id="KAK4815919.1"/>
    </source>
</evidence>
<comment type="caution">
    <text evidence="1">The sequence shown here is derived from an EMBL/GenBank/DDBJ whole genome shotgun (WGS) entry which is preliminary data.</text>
</comment>
<dbReference type="Proteomes" id="UP001333110">
    <property type="component" value="Unassembled WGS sequence"/>
</dbReference>
<sequence length="140" mass="15756">MQKATCLQLMQDRHLILHQPSPMLLKADRNQMKPLIKGLPDPLKLHTIQIQDHQRKRLTEMLTPGRNQTQPAPAEFPLTWGGIARELINYSRNVGISGGEQRGGEADRRLLNITDLVGGAPDLDEYRQCCNNSPNMPSEP</sequence>
<evidence type="ECO:0000313" key="2">
    <source>
        <dbReference type="Proteomes" id="UP001333110"/>
    </source>
</evidence>
<gene>
    <name evidence="1" type="ORF">QYF61_010176</name>
</gene>
<keyword evidence="2" id="KW-1185">Reference proteome</keyword>
<dbReference type="AlphaFoldDB" id="A0AAN7N1D6"/>
<protein>
    <submittedName>
        <fullName evidence="1">Uncharacterized protein</fullName>
    </submittedName>
</protein>
<dbReference type="EMBL" id="JAUNZN010000009">
    <property type="protein sequence ID" value="KAK4815919.1"/>
    <property type="molecule type" value="Genomic_DNA"/>
</dbReference>
<accession>A0AAN7N1D6</accession>